<dbReference type="RefSeq" id="WP_153973043.1">
    <property type="nucleotide sequence ID" value="NZ_JACRWE010000001.1"/>
</dbReference>
<evidence type="ECO:0000313" key="1">
    <source>
        <dbReference type="EMBL" id="MBC5995132.1"/>
    </source>
</evidence>
<comment type="caution">
    <text evidence="1">The sequence shown here is derived from an EMBL/GenBank/DDBJ whole genome shotgun (WGS) entry which is preliminary data.</text>
</comment>
<proteinExistence type="predicted"/>
<protein>
    <submittedName>
        <fullName evidence="1">Uncharacterized protein</fullName>
    </submittedName>
</protein>
<evidence type="ECO:0000313" key="2">
    <source>
        <dbReference type="Proteomes" id="UP000609849"/>
    </source>
</evidence>
<dbReference type="Proteomes" id="UP000609849">
    <property type="component" value="Unassembled WGS sequence"/>
</dbReference>
<sequence length="79" mass="9229">MPKHPNRVPKYNKKPDAMKIEAARELGVHHETGAEVNVDLAAQGESKYSKDTTKRMHDQRRELAYKKRHEAKYKEDLND</sequence>
<dbReference type="EMBL" id="JACRWE010000001">
    <property type="protein sequence ID" value="MBC5995132.1"/>
    <property type="molecule type" value="Genomic_DNA"/>
</dbReference>
<gene>
    <name evidence="1" type="ORF">H8923_00020</name>
</gene>
<accession>A0ABR7JJN6</accession>
<keyword evidence="2" id="KW-1185">Reference proteome</keyword>
<reference evidence="1 2" key="1">
    <citation type="submission" date="2020-08" db="EMBL/GenBank/DDBJ databases">
        <authorList>
            <person name="Liu C."/>
            <person name="Sun Q."/>
        </authorList>
    </citation>
    <scope>NUCLEOTIDE SEQUENCE [LARGE SCALE GENOMIC DNA]</scope>
    <source>
        <strain evidence="1 2">NSJ-18</strain>
    </source>
</reference>
<organism evidence="1 2">
    <name type="scientific">Romboutsia faecis</name>
    <dbReference type="NCBI Taxonomy" id="2764597"/>
    <lineage>
        <taxon>Bacteria</taxon>
        <taxon>Bacillati</taxon>
        <taxon>Bacillota</taxon>
        <taxon>Clostridia</taxon>
        <taxon>Peptostreptococcales</taxon>
        <taxon>Peptostreptococcaceae</taxon>
        <taxon>Romboutsia</taxon>
    </lineage>
</organism>
<name>A0ABR7JJN6_9FIRM</name>